<evidence type="ECO:0000313" key="2">
    <source>
        <dbReference type="EMBL" id="KAK2100743.1"/>
    </source>
</evidence>
<reference evidence="2 3" key="1">
    <citation type="submission" date="2023-05" db="EMBL/GenBank/DDBJ databases">
        <title>B98-5 Cell Line De Novo Hybrid Assembly: An Optical Mapping Approach.</title>
        <authorList>
            <person name="Kananen K."/>
            <person name="Auerbach J.A."/>
            <person name="Kautto E."/>
            <person name="Blachly J.S."/>
        </authorList>
    </citation>
    <scope>NUCLEOTIDE SEQUENCE [LARGE SCALE GENOMIC DNA]</scope>
    <source>
        <strain evidence="2">B95-8</strain>
        <tissue evidence="2">Cell line</tissue>
    </source>
</reference>
<feature type="compositionally biased region" description="Low complexity" evidence="1">
    <location>
        <begin position="180"/>
        <end position="190"/>
    </location>
</feature>
<name>A0ABQ9UUF8_SAGOE</name>
<accession>A0ABQ9UUF8</accession>
<feature type="compositionally biased region" description="Basic and acidic residues" evidence="1">
    <location>
        <begin position="133"/>
        <end position="146"/>
    </location>
</feature>
<dbReference type="EMBL" id="JASSZA010000010">
    <property type="protein sequence ID" value="KAK2100743.1"/>
    <property type="molecule type" value="Genomic_DNA"/>
</dbReference>
<protein>
    <submittedName>
        <fullName evidence="2">Uncharacterized protein</fullName>
    </submittedName>
</protein>
<comment type="caution">
    <text evidence="2">The sequence shown here is derived from an EMBL/GenBank/DDBJ whole genome shotgun (WGS) entry which is preliminary data.</text>
</comment>
<sequence>MLPAHLRPRKPGPPQGQGQDEPGVGAKASASREAGRREPPFRPQGAADSRLGRRVSSSASRALTGFGGQGHAAGAPRPQGWSKEGLPDTEASQGQGWAWLRPAAGAGAGQGRLRREEAGQPRAAPVGALPGRGAERAEGRGPDCRYLKRPGRAANAKLESSRGSAAARALGRKRLPPPGLRGARAAARGRCQPGFPDLNCAGPARLPHSRPGWPDLPSPQNFSWDETLGKSPSWERKLH</sequence>
<feature type="compositionally biased region" description="Basic residues" evidence="1">
    <location>
        <begin position="1"/>
        <end position="10"/>
    </location>
</feature>
<feature type="region of interest" description="Disordered" evidence="1">
    <location>
        <begin position="1"/>
        <end position="239"/>
    </location>
</feature>
<dbReference type="Proteomes" id="UP001266305">
    <property type="component" value="Unassembled WGS sequence"/>
</dbReference>
<evidence type="ECO:0000256" key="1">
    <source>
        <dbReference type="SAM" id="MobiDB-lite"/>
    </source>
</evidence>
<evidence type="ECO:0000313" key="3">
    <source>
        <dbReference type="Proteomes" id="UP001266305"/>
    </source>
</evidence>
<keyword evidence="3" id="KW-1185">Reference proteome</keyword>
<gene>
    <name evidence="2" type="ORF">P7K49_022091</name>
</gene>
<organism evidence="2 3">
    <name type="scientific">Saguinus oedipus</name>
    <name type="common">Cotton-top tamarin</name>
    <name type="synonym">Oedipomidas oedipus</name>
    <dbReference type="NCBI Taxonomy" id="9490"/>
    <lineage>
        <taxon>Eukaryota</taxon>
        <taxon>Metazoa</taxon>
        <taxon>Chordata</taxon>
        <taxon>Craniata</taxon>
        <taxon>Vertebrata</taxon>
        <taxon>Euteleostomi</taxon>
        <taxon>Mammalia</taxon>
        <taxon>Eutheria</taxon>
        <taxon>Euarchontoglires</taxon>
        <taxon>Primates</taxon>
        <taxon>Haplorrhini</taxon>
        <taxon>Platyrrhini</taxon>
        <taxon>Cebidae</taxon>
        <taxon>Callitrichinae</taxon>
        <taxon>Saguinus</taxon>
    </lineage>
</organism>
<proteinExistence type="predicted"/>